<sequence>MDTVLMLMNHYLEINTTIIGGFNEKLMKLVALI</sequence>
<evidence type="ECO:0000313" key="1">
    <source>
        <dbReference type="EMBL" id="SDI64754.1"/>
    </source>
</evidence>
<dbReference type="Proteomes" id="UP000199705">
    <property type="component" value="Unassembled WGS sequence"/>
</dbReference>
<proteinExistence type="predicted"/>
<dbReference type="EMBL" id="FNCG01000026">
    <property type="protein sequence ID" value="SDI64754.1"/>
    <property type="molecule type" value="Genomic_DNA"/>
</dbReference>
<organism evidence="1 2">
    <name type="scientific">Mucilaginibacter gossypii</name>
    <dbReference type="NCBI Taxonomy" id="551996"/>
    <lineage>
        <taxon>Bacteria</taxon>
        <taxon>Pseudomonadati</taxon>
        <taxon>Bacteroidota</taxon>
        <taxon>Sphingobacteriia</taxon>
        <taxon>Sphingobacteriales</taxon>
        <taxon>Sphingobacteriaceae</taxon>
        <taxon>Mucilaginibacter</taxon>
    </lineage>
</organism>
<name>A0A1G8M9Z1_9SPHI</name>
<protein>
    <submittedName>
        <fullName evidence="1">Uncharacterized protein</fullName>
    </submittedName>
</protein>
<keyword evidence="2" id="KW-1185">Reference proteome</keyword>
<evidence type="ECO:0000313" key="2">
    <source>
        <dbReference type="Proteomes" id="UP000199705"/>
    </source>
</evidence>
<accession>A0A1G8M9Z1</accession>
<reference evidence="2" key="1">
    <citation type="submission" date="2016-10" db="EMBL/GenBank/DDBJ databases">
        <authorList>
            <person name="Varghese N."/>
            <person name="Submissions S."/>
        </authorList>
    </citation>
    <scope>NUCLEOTIDE SEQUENCE [LARGE SCALE GENOMIC DNA]</scope>
    <source>
        <strain evidence="2">Gh-67</strain>
    </source>
</reference>
<gene>
    <name evidence="1" type="ORF">SAMN05192573_12638</name>
</gene>
<dbReference type="STRING" id="551996.SAMN05192573_12638"/>
<dbReference type="AlphaFoldDB" id="A0A1G8M9Z1"/>